<evidence type="ECO:0000313" key="2">
    <source>
        <dbReference type="Proteomes" id="UP001055879"/>
    </source>
</evidence>
<reference evidence="2" key="1">
    <citation type="journal article" date="2022" name="Mol. Ecol. Resour.">
        <title>The genomes of chicory, endive, great burdock and yacon provide insights into Asteraceae palaeo-polyploidization history and plant inulin production.</title>
        <authorList>
            <person name="Fan W."/>
            <person name="Wang S."/>
            <person name="Wang H."/>
            <person name="Wang A."/>
            <person name="Jiang F."/>
            <person name="Liu H."/>
            <person name="Zhao H."/>
            <person name="Xu D."/>
            <person name="Zhang Y."/>
        </authorList>
    </citation>
    <scope>NUCLEOTIDE SEQUENCE [LARGE SCALE GENOMIC DNA]</scope>
    <source>
        <strain evidence="2">cv. Niubang</strain>
    </source>
</reference>
<comment type="caution">
    <text evidence="1">The sequence shown here is derived from an EMBL/GenBank/DDBJ whole genome shotgun (WGS) entry which is preliminary data.</text>
</comment>
<accession>A0ACB9B0B8</accession>
<name>A0ACB9B0B8_ARCLA</name>
<evidence type="ECO:0000313" key="1">
    <source>
        <dbReference type="EMBL" id="KAI3715196.1"/>
    </source>
</evidence>
<gene>
    <name evidence="1" type="ORF">L6452_22168</name>
</gene>
<dbReference type="Proteomes" id="UP001055879">
    <property type="component" value="Linkage Group LG07"/>
</dbReference>
<sequence length="115" mass="12636">MVLIEDKLVCHWSSNGIYSAKTVYQPQDSPIAIGDKFIMIVWSLWIGATMFFGPVIQDDHGALITARSSPTYGMPPVQECKVALLLVMSWVVDLGFNGFNSKDVKVVVDAISSLD</sequence>
<dbReference type="EMBL" id="CM042053">
    <property type="protein sequence ID" value="KAI3715196.1"/>
    <property type="molecule type" value="Genomic_DNA"/>
</dbReference>
<keyword evidence="2" id="KW-1185">Reference proteome</keyword>
<organism evidence="1 2">
    <name type="scientific">Arctium lappa</name>
    <name type="common">Greater burdock</name>
    <name type="synonym">Lappa major</name>
    <dbReference type="NCBI Taxonomy" id="4217"/>
    <lineage>
        <taxon>Eukaryota</taxon>
        <taxon>Viridiplantae</taxon>
        <taxon>Streptophyta</taxon>
        <taxon>Embryophyta</taxon>
        <taxon>Tracheophyta</taxon>
        <taxon>Spermatophyta</taxon>
        <taxon>Magnoliopsida</taxon>
        <taxon>eudicotyledons</taxon>
        <taxon>Gunneridae</taxon>
        <taxon>Pentapetalae</taxon>
        <taxon>asterids</taxon>
        <taxon>campanulids</taxon>
        <taxon>Asterales</taxon>
        <taxon>Asteraceae</taxon>
        <taxon>Carduoideae</taxon>
        <taxon>Cardueae</taxon>
        <taxon>Arctiinae</taxon>
        <taxon>Arctium</taxon>
    </lineage>
</organism>
<reference evidence="1 2" key="2">
    <citation type="journal article" date="2022" name="Mol. Ecol. Resour.">
        <title>The genomes of chicory, endive, great burdock and yacon provide insights into Asteraceae paleo-polyploidization history and plant inulin production.</title>
        <authorList>
            <person name="Fan W."/>
            <person name="Wang S."/>
            <person name="Wang H."/>
            <person name="Wang A."/>
            <person name="Jiang F."/>
            <person name="Liu H."/>
            <person name="Zhao H."/>
            <person name="Xu D."/>
            <person name="Zhang Y."/>
        </authorList>
    </citation>
    <scope>NUCLEOTIDE SEQUENCE [LARGE SCALE GENOMIC DNA]</scope>
    <source>
        <strain evidence="2">cv. Niubang</strain>
    </source>
</reference>
<protein>
    <submittedName>
        <fullName evidence="1">Uncharacterized protein</fullName>
    </submittedName>
</protein>
<proteinExistence type="predicted"/>